<reference evidence="2 3" key="1">
    <citation type="submission" date="2014-05" db="EMBL/GenBank/DDBJ databases">
        <title>Draft genome sequence of a rare smut relative, Tilletiaria anomala UBC 951.</title>
        <authorList>
            <consortium name="DOE Joint Genome Institute"/>
            <person name="Toome M."/>
            <person name="Kuo A."/>
            <person name="Henrissat B."/>
            <person name="Lipzen A."/>
            <person name="Tritt A."/>
            <person name="Yoshinaga Y."/>
            <person name="Zane M."/>
            <person name="Barry K."/>
            <person name="Grigoriev I.V."/>
            <person name="Spatafora J.W."/>
            <person name="Aimea M.C."/>
        </authorList>
    </citation>
    <scope>NUCLEOTIDE SEQUENCE [LARGE SCALE GENOMIC DNA]</scope>
    <source>
        <strain evidence="2 3">UBC 951</strain>
    </source>
</reference>
<comment type="caution">
    <text evidence="2">The sequence shown here is derived from an EMBL/GenBank/DDBJ whole genome shotgun (WGS) entry which is preliminary data.</text>
</comment>
<dbReference type="OrthoDB" id="5839090at2759"/>
<dbReference type="AlphaFoldDB" id="A0A066WR91"/>
<sequence length="111" mass="12026">MGRFGGNSTDSLLSRPASTFATASRTPCSRACTTSIKKSTSLLEPLWWRYPADKRSFAVENPYFALIVATRHDGSTAGSLHLDDWTSVRQSAITLATCSFAICTLTVDGVF</sequence>
<dbReference type="EMBL" id="JMSN01000004">
    <property type="protein sequence ID" value="KDN53165.1"/>
    <property type="molecule type" value="Genomic_DNA"/>
</dbReference>
<gene>
    <name evidence="2" type="ORF">K437DRAFT_266092</name>
</gene>
<evidence type="ECO:0000313" key="3">
    <source>
        <dbReference type="Proteomes" id="UP000027361"/>
    </source>
</evidence>
<dbReference type="InParanoid" id="A0A066WR91"/>
<name>A0A066WR91_TILAU</name>
<evidence type="ECO:0000313" key="2">
    <source>
        <dbReference type="EMBL" id="KDN53165.1"/>
    </source>
</evidence>
<accession>A0A066WR91</accession>
<protein>
    <submittedName>
        <fullName evidence="2">Uncharacterized protein</fullName>
    </submittedName>
</protein>
<feature type="region of interest" description="Disordered" evidence="1">
    <location>
        <begin position="1"/>
        <end position="24"/>
    </location>
</feature>
<dbReference type="HOGENOM" id="CLU_2160161_0_0_1"/>
<keyword evidence="3" id="KW-1185">Reference proteome</keyword>
<proteinExistence type="predicted"/>
<dbReference type="RefSeq" id="XP_013246004.1">
    <property type="nucleotide sequence ID" value="XM_013390550.1"/>
</dbReference>
<organism evidence="2 3">
    <name type="scientific">Tilletiaria anomala (strain ATCC 24038 / CBS 436.72 / UBC 951)</name>
    <dbReference type="NCBI Taxonomy" id="1037660"/>
    <lineage>
        <taxon>Eukaryota</taxon>
        <taxon>Fungi</taxon>
        <taxon>Dikarya</taxon>
        <taxon>Basidiomycota</taxon>
        <taxon>Ustilaginomycotina</taxon>
        <taxon>Exobasidiomycetes</taxon>
        <taxon>Georgefischeriales</taxon>
        <taxon>Tilletiariaceae</taxon>
        <taxon>Tilletiaria</taxon>
    </lineage>
</organism>
<evidence type="ECO:0000256" key="1">
    <source>
        <dbReference type="SAM" id="MobiDB-lite"/>
    </source>
</evidence>
<dbReference type="GeneID" id="25265829"/>
<dbReference type="Proteomes" id="UP000027361">
    <property type="component" value="Unassembled WGS sequence"/>
</dbReference>